<dbReference type="InterPro" id="IPR053951">
    <property type="entry name" value="K_trans_N"/>
</dbReference>
<keyword evidence="10 13" id="KW-1133">Transmembrane helix</keyword>
<dbReference type="InterPro" id="IPR003855">
    <property type="entry name" value="K+_transporter"/>
</dbReference>
<dbReference type="Pfam" id="PF22776">
    <property type="entry name" value="K_trans_C"/>
    <property type="match status" value="1"/>
</dbReference>
<dbReference type="Pfam" id="PF02705">
    <property type="entry name" value="K_trans"/>
    <property type="match status" value="1"/>
</dbReference>
<evidence type="ECO:0000256" key="8">
    <source>
        <dbReference type="ARBA" id="ARBA00022847"/>
    </source>
</evidence>
<evidence type="ECO:0000313" key="16">
    <source>
        <dbReference type="EMBL" id="ANY77761.1"/>
    </source>
</evidence>
<comment type="catalytic activity">
    <reaction evidence="13">
        <text>K(+)(in) + H(+)(in) = K(+)(out) + H(+)(out)</text>
        <dbReference type="Rhea" id="RHEA:28490"/>
        <dbReference type="ChEBI" id="CHEBI:15378"/>
        <dbReference type="ChEBI" id="CHEBI:29103"/>
    </reaction>
</comment>
<comment type="function">
    <text evidence="13">Transport of potassium into the cell. Likely operates as a K(+):H(+) symporter.</text>
</comment>
<dbReference type="GO" id="GO:0015293">
    <property type="term" value="F:symporter activity"/>
    <property type="evidence" value="ECO:0007669"/>
    <property type="project" value="UniProtKB-UniRule"/>
</dbReference>
<feature type="transmembrane region" description="Helical" evidence="13">
    <location>
        <begin position="150"/>
        <end position="168"/>
    </location>
</feature>
<feature type="transmembrane region" description="Helical" evidence="13">
    <location>
        <begin position="299"/>
        <end position="328"/>
    </location>
</feature>
<feature type="transmembrane region" description="Helical" evidence="13">
    <location>
        <begin position="257"/>
        <end position="279"/>
    </location>
</feature>
<comment type="subcellular location">
    <subcellularLocation>
        <location evidence="13">Cell membrane</location>
        <topology evidence="13">Multi-pass membrane protein</topology>
    </subcellularLocation>
    <subcellularLocation>
        <location evidence="1">Membrane</location>
        <topology evidence="1">Multi-pass membrane protein</topology>
    </subcellularLocation>
</comment>
<evidence type="ECO:0000256" key="12">
    <source>
        <dbReference type="ARBA" id="ARBA00023136"/>
    </source>
</evidence>
<feature type="transmembrane region" description="Helical" evidence="13">
    <location>
        <begin position="61"/>
        <end position="82"/>
    </location>
</feature>
<feature type="transmembrane region" description="Helical" evidence="13">
    <location>
        <begin position="376"/>
        <end position="399"/>
    </location>
</feature>
<keyword evidence="6 13" id="KW-0633">Potassium transport</keyword>
<feature type="domain" description="K+ potassium transporter C-terminal" evidence="15">
    <location>
        <begin position="485"/>
        <end position="636"/>
    </location>
</feature>
<dbReference type="InterPro" id="IPR023051">
    <property type="entry name" value="Kup"/>
</dbReference>
<feature type="transmembrane region" description="Helical" evidence="13">
    <location>
        <begin position="223"/>
        <end position="245"/>
    </location>
</feature>
<evidence type="ECO:0000256" key="9">
    <source>
        <dbReference type="ARBA" id="ARBA00022958"/>
    </source>
</evidence>
<evidence type="ECO:0000256" key="10">
    <source>
        <dbReference type="ARBA" id="ARBA00022989"/>
    </source>
</evidence>
<evidence type="ECO:0000256" key="2">
    <source>
        <dbReference type="ARBA" id="ARBA00007019"/>
    </source>
</evidence>
<dbReference type="AlphaFoldDB" id="A0A1B2ECR6"/>
<evidence type="ECO:0000256" key="11">
    <source>
        <dbReference type="ARBA" id="ARBA00023065"/>
    </source>
</evidence>
<gene>
    <name evidence="16" type="primary">trkD</name>
    <name evidence="13" type="synonym">kup</name>
    <name evidence="16" type="ORF">BB934_05530</name>
</gene>
<feature type="domain" description="K+ potassium transporter integral membrane" evidence="14">
    <location>
        <begin position="22"/>
        <end position="473"/>
    </location>
</feature>
<evidence type="ECO:0000256" key="6">
    <source>
        <dbReference type="ARBA" id="ARBA00022538"/>
    </source>
</evidence>
<accession>A0A1B2ECR6</accession>
<feature type="transmembrane region" description="Helical" evidence="13">
    <location>
        <begin position="20"/>
        <end position="41"/>
    </location>
</feature>
<evidence type="ECO:0000256" key="5">
    <source>
        <dbReference type="ARBA" id="ARBA00022519"/>
    </source>
</evidence>
<dbReference type="GO" id="GO:0005886">
    <property type="term" value="C:plasma membrane"/>
    <property type="evidence" value="ECO:0007669"/>
    <property type="project" value="UniProtKB-SubCell"/>
</dbReference>
<dbReference type="KEGG" id="moc:BB934_05530"/>
<dbReference type="PANTHER" id="PTHR30540:SF79">
    <property type="entry name" value="LOW AFFINITY POTASSIUM TRANSPORT SYSTEM PROTEIN KUP"/>
    <property type="match status" value="1"/>
</dbReference>
<evidence type="ECO:0000259" key="15">
    <source>
        <dbReference type="Pfam" id="PF22776"/>
    </source>
</evidence>
<feature type="transmembrane region" description="Helical" evidence="13">
    <location>
        <begin position="111"/>
        <end position="130"/>
    </location>
</feature>
<keyword evidence="4 13" id="KW-1003">Cell membrane</keyword>
<dbReference type="OrthoDB" id="9805577at2"/>
<evidence type="ECO:0000256" key="13">
    <source>
        <dbReference type="HAMAP-Rule" id="MF_01522"/>
    </source>
</evidence>
<dbReference type="GO" id="GO:0015079">
    <property type="term" value="F:potassium ion transmembrane transporter activity"/>
    <property type="evidence" value="ECO:0007669"/>
    <property type="project" value="UniProtKB-UniRule"/>
</dbReference>
<sequence length="636" mass="68522">MATVADAHADDSRAGIASRAVVLGALGVVFGDIGTSPLYALREAAMAAGHGVLSRETVMGVLSLILWALFIVISVKYCLFILRADNRGEGGIIALLALLGVRRIQPGSWRVYLAVFGLVGTALLYADGAITPAISVLSAVEGLAVGSEQFEPYVLPITIAILVALFSVQRMGTGRIGRIFGPFMLIWFSVLGLLGLGSIVAAPGVVAAINPVYALSFMIHTDVAVTLAVLAAVFLTVTGGEALYADLGHFGPVPIRMAWFFVVLPALMLNYFGQGALLLTHPESLESPFYHLAPDWAHYPLVVLATLATVIASQAVITGAFSLTQQAIQLGFLPRMRVIHTSTHERGHVYVPFVNWALALLTFAAVLGFGSSSNLAGAYGLAVSLDMVITTILATFVALHWGHRPVLVYLLNGFLLLVDLVFFAANTTKLLDGGWFPLLIASTVAFMMLTWRKGQQLVQRARTHLRMSTREFLHLLEEKPPIRIPGTAVVMSASPNGIPGTLLHHLKHNRVLHESVFLVSVVVTDEPTVADEARLHLIPIGEGVQRLVLRLGFTEKPNVPATLRFAAARLDLPDLDPDTITYYVGRQTVVATRTLAGMAFWREVIFAMLNRNAELTADYFCIPASQVVEIGSSIEI</sequence>
<feature type="transmembrane region" description="Helical" evidence="13">
    <location>
        <begin position="349"/>
        <end position="370"/>
    </location>
</feature>
<evidence type="ECO:0000256" key="3">
    <source>
        <dbReference type="ARBA" id="ARBA00022448"/>
    </source>
</evidence>
<keyword evidence="7 13" id="KW-0812">Transmembrane</keyword>
<evidence type="ECO:0000256" key="1">
    <source>
        <dbReference type="ARBA" id="ARBA00004141"/>
    </source>
</evidence>
<feature type="transmembrane region" description="Helical" evidence="13">
    <location>
        <begin position="433"/>
        <end position="451"/>
    </location>
</feature>
<keyword evidence="5" id="KW-0997">Cell inner membrane</keyword>
<dbReference type="RefSeq" id="WP_099508747.1">
    <property type="nucleotide sequence ID" value="NZ_CP016616.1"/>
</dbReference>
<evidence type="ECO:0000259" key="14">
    <source>
        <dbReference type="Pfam" id="PF02705"/>
    </source>
</evidence>
<keyword evidence="3 13" id="KW-0813">Transport</keyword>
<dbReference type="HAMAP" id="MF_01522">
    <property type="entry name" value="Kup"/>
    <property type="match status" value="1"/>
</dbReference>
<keyword evidence="11 13" id="KW-0406">Ion transport</keyword>
<keyword evidence="12 13" id="KW-0472">Membrane</keyword>
<evidence type="ECO:0000256" key="7">
    <source>
        <dbReference type="ARBA" id="ARBA00022692"/>
    </source>
</evidence>
<keyword evidence="8 13" id="KW-0769">Symport</keyword>
<name>A0A1B2ECR6_9HYPH</name>
<dbReference type="EMBL" id="CP016616">
    <property type="protein sequence ID" value="ANY77761.1"/>
    <property type="molecule type" value="Genomic_DNA"/>
</dbReference>
<proteinExistence type="inferred from homology"/>
<dbReference type="InterPro" id="IPR053952">
    <property type="entry name" value="K_trans_C"/>
</dbReference>
<protein>
    <recommendedName>
        <fullName evidence="13">Probable potassium transport system protein Kup</fullName>
    </recommendedName>
</protein>
<reference evidence="16" key="1">
    <citation type="submission" date="2016-07" db="EMBL/GenBank/DDBJ databases">
        <title>Microvirga ossetica sp. nov. a new species of rhizobia isolated from root nodules of the legume species Vicia alpestris Steven originated from North Ossetia region in the Caucasus.</title>
        <authorList>
            <person name="Safronova V.I."/>
            <person name="Kuznetsova I.G."/>
            <person name="Sazanova A.L."/>
            <person name="Belimov A."/>
            <person name="Andronov E."/>
            <person name="Osledkin Y.S."/>
            <person name="Onishchuk O.P."/>
            <person name="Kurchak O.N."/>
            <person name="Shaposhnikov A.I."/>
            <person name="Willems A."/>
            <person name="Tikhonovich I.A."/>
        </authorList>
    </citation>
    <scope>NUCLEOTIDE SEQUENCE [LARGE SCALE GENOMIC DNA]</scope>
    <source>
        <strain evidence="16">V5/3M</strain>
    </source>
</reference>
<dbReference type="PANTHER" id="PTHR30540">
    <property type="entry name" value="OSMOTIC STRESS POTASSIUM TRANSPORTER"/>
    <property type="match status" value="1"/>
</dbReference>
<feature type="transmembrane region" description="Helical" evidence="13">
    <location>
        <begin position="406"/>
        <end position="427"/>
    </location>
</feature>
<keyword evidence="9 13" id="KW-0630">Potassium</keyword>
<organism evidence="16">
    <name type="scientific">Microvirga ossetica</name>
    <dbReference type="NCBI Taxonomy" id="1882682"/>
    <lineage>
        <taxon>Bacteria</taxon>
        <taxon>Pseudomonadati</taxon>
        <taxon>Pseudomonadota</taxon>
        <taxon>Alphaproteobacteria</taxon>
        <taxon>Hyphomicrobiales</taxon>
        <taxon>Methylobacteriaceae</taxon>
        <taxon>Microvirga</taxon>
    </lineage>
</organism>
<comment type="similarity">
    <text evidence="2 13">Belongs to the HAK/KUP transporter (TC 2.A.72) family.</text>
</comment>
<evidence type="ECO:0000256" key="4">
    <source>
        <dbReference type="ARBA" id="ARBA00022475"/>
    </source>
</evidence>
<feature type="transmembrane region" description="Helical" evidence="13">
    <location>
        <begin position="180"/>
        <end position="203"/>
    </location>
</feature>